<dbReference type="Pfam" id="PF00797">
    <property type="entry name" value="Acetyltransf_2"/>
    <property type="match status" value="1"/>
</dbReference>
<dbReference type="AlphaFoldDB" id="A0A9J6D418"/>
<reference evidence="3" key="1">
    <citation type="journal article" date="2020" name="Cell">
        <title>Large-Scale Comparative Analyses of Tick Genomes Elucidate Their Genetic Diversity and Vector Capacities.</title>
        <authorList>
            <consortium name="Tick Genome and Microbiome Consortium (TIGMIC)"/>
            <person name="Jia N."/>
            <person name="Wang J."/>
            <person name="Shi W."/>
            <person name="Du L."/>
            <person name="Sun Y."/>
            <person name="Zhan W."/>
            <person name="Jiang J.F."/>
            <person name="Wang Q."/>
            <person name="Zhang B."/>
            <person name="Ji P."/>
            <person name="Bell-Sakyi L."/>
            <person name="Cui X.M."/>
            <person name="Yuan T.T."/>
            <person name="Jiang B.G."/>
            <person name="Yang W.F."/>
            <person name="Lam T.T."/>
            <person name="Chang Q.C."/>
            <person name="Ding S.J."/>
            <person name="Wang X.J."/>
            <person name="Zhu J.G."/>
            <person name="Ruan X.D."/>
            <person name="Zhao L."/>
            <person name="Wei J.T."/>
            <person name="Ye R.Z."/>
            <person name="Que T.C."/>
            <person name="Du C.H."/>
            <person name="Zhou Y.H."/>
            <person name="Cheng J.X."/>
            <person name="Dai P.F."/>
            <person name="Guo W.B."/>
            <person name="Han X.H."/>
            <person name="Huang E.J."/>
            <person name="Li L.F."/>
            <person name="Wei W."/>
            <person name="Gao Y.C."/>
            <person name="Liu J.Z."/>
            <person name="Shao H.Z."/>
            <person name="Wang X."/>
            <person name="Wang C.C."/>
            <person name="Yang T.C."/>
            <person name="Huo Q.B."/>
            <person name="Li W."/>
            <person name="Chen H.Y."/>
            <person name="Chen S.E."/>
            <person name="Zhou L.G."/>
            <person name="Ni X.B."/>
            <person name="Tian J.H."/>
            <person name="Sheng Y."/>
            <person name="Liu T."/>
            <person name="Pan Y.S."/>
            <person name="Xia L.Y."/>
            <person name="Li J."/>
            <person name="Zhao F."/>
            <person name="Cao W.C."/>
        </authorList>
    </citation>
    <scope>NUCLEOTIDE SEQUENCE</scope>
    <source>
        <strain evidence="3">Rmic-2018</strain>
    </source>
</reference>
<keyword evidence="4" id="KW-1185">Reference proteome</keyword>
<dbReference type="EC" id="2.3.1.5" evidence="2"/>
<dbReference type="InterPro" id="IPR038765">
    <property type="entry name" value="Papain-like_cys_pep_sf"/>
</dbReference>
<evidence type="ECO:0000256" key="1">
    <source>
        <dbReference type="ARBA" id="ARBA00006547"/>
    </source>
</evidence>
<accession>A0A9J6D418</accession>
<sequence length="169" mass="19173">MYAVRIVGTLDQRHTHDEEEPCWRHLAVQCSRGPCMLVPLTFSSRHTCIPFENLDVFLDQPIALDVNSLFAKVVERGCRGSCFELHFLLGHLLEALGYQLRLHMPRVRWGISREAPVNIQQHMVLTVNIPEGEPLIDASFSVANPYFPLPLNGTQKKHGPLVLAARGWR</sequence>
<reference evidence="3" key="2">
    <citation type="submission" date="2021-09" db="EMBL/GenBank/DDBJ databases">
        <authorList>
            <person name="Jia N."/>
            <person name="Wang J."/>
            <person name="Shi W."/>
            <person name="Du L."/>
            <person name="Sun Y."/>
            <person name="Zhan W."/>
            <person name="Jiang J."/>
            <person name="Wang Q."/>
            <person name="Zhang B."/>
            <person name="Ji P."/>
            <person name="Sakyi L.B."/>
            <person name="Cui X."/>
            <person name="Yuan T."/>
            <person name="Jiang B."/>
            <person name="Yang W."/>
            <person name="Lam T.T.-Y."/>
            <person name="Chang Q."/>
            <person name="Ding S."/>
            <person name="Wang X."/>
            <person name="Zhu J."/>
            <person name="Ruan X."/>
            <person name="Zhao L."/>
            <person name="Wei J."/>
            <person name="Que T."/>
            <person name="Du C."/>
            <person name="Cheng J."/>
            <person name="Dai P."/>
            <person name="Han X."/>
            <person name="Huang E."/>
            <person name="Gao Y."/>
            <person name="Liu J."/>
            <person name="Shao H."/>
            <person name="Ye R."/>
            <person name="Li L."/>
            <person name="Wei W."/>
            <person name="Wang X."/>
            <person name="Wang C."/>
            <person name="Huo Q."/>
            <person name="Li W."/>
            <person name="Guo W."/>
            <person name="Chen H."/>
            <person name="Chen S."/>
            <person name="Zhou L."/>
            <person name="Zhou L."/>
            <person name="Ni X."/>
            <person name="Tian J."/>
            <person name="Zhou Y."/>
            <person name="Sheng Y."/>
            <person name="Liu T."/>
            <person name="Pan Y."/>
            <person name="Xia L."/>
            <person name="Li J."/>
            <person name="Zhao F."/>
            <person name="Cao W."/>
        </authorList>
    </citation>
    <scope>NUCLEOTIDE SEQUENCE</scope>
    <source>
        <strain evidence="3">Rmic-2018</strain>
        <tissue evidence="3">Larvae</tissue>
    </source>
</reference>
<evidence type="ECO:0000256" key="2">
    <source>
        <dbReference type="ARBA" id="ARBA00012701"/>
    </source>
</evidence>
<dbReference type="PANTHER" id="PTHR11786:SF0">
    <property type="entry name" value="ARYLAMINE N-ACETYLTRANSFERASE 4-RELATED"/>
    <property type="match status" value="1"/>
</dbReference>
<comment type="caution">
    <text evidence="3">The sequence shown here is derived from an EMBL/GenBank/DDBJ whole genome shotgun (WGS) entry which is preliminary data.</text>
</comment>
<organism evidence="3 4">
    <name type="scientific">Rhipicephalus microplus</name>
    <name type="common">Cattle tick</name>
    <name type="synonym">Boophilus microplus</name>
    <dbReference type="NCBI Taxonomy" id="6941"/>
    <lineage>
        <taxon>Eukaryota</taxon>
        <taxon>Metazoa</taxon>
        <taxon>Ecdysozoa</taxon>
        <taxon>Arthropoda</taxon>
        <taxon>Chelicerata</taxon>
        <taxon>Arachnida</taxon>
        <taxon>Acari</taxon>
        <taxon>Parasitiformes</taxon>
        <taxon>Ixodida</taxon>
        <taxon>Ixodoidea</taxon>
        <taxon>Ixodidae</taxon>
        <taxon>Rhipicephalinae</taxon>
        <taxon>Rhipicephalus</taxon>
        <taxon>Boophilus</taxon>
    </lineage>
</organism>
<dbReference type="GO" id="GO:0004060">
    <property type="term" value="F:arylamine N-acetyltransferase activity"/>
    <property type="evidence" value="ECO:0007669"/>
    <property type="project" value="UniProtKB-EC"/>
</dbReference>
<dbReference type="Gene3D" id="3.30.2140.20">
    <property type="match status" value="1"/>
</dbReference>
<proteinExistence type="inferred from homology"/>
<dbReference type="SUPFAM" id="SSF54001">
    <property type="entry name" value="Cysteine proteinases"/>
    <property type="match status" value="1"/>
</dbReference>
<protein>
    <recommendedName>
        <fullName evidence="2">arylamine N-acetyltransferase</fullName>
        <ecNumber evidence="2">2.3.1.5</ecNumber>
    </recommendedName>
</protein>
<name>A0A9J6D418_RHIMP</name>
<evidence type="ECO:0000313" key="4">
    <source>
        <dbReference type="Proteomes" id="UP000821866"/>
    </source>
</evidence>
<dbReference type="InterPro" id="IPR001447">
    <property type="entry name" value="Arylamine_N-AcTrfase"/>
</dbReference>
<dbReference type="VEuPathDB" id="VectorBase:LOC119173654"/>
<evidence type="ECO:0000313" key="3">
    <source>
        <dbReference type="EMBL" id="KAH8002779.1"/>
    </source>
</evidence>
<dbReference type="InterPro" id="IPR053710">
    <property type="entry name" value="Arylamine_NAT_domain_sf"/>
</dbReference>
<dbReference type="PANTHER" id="PTHR11786">
    <property type="entry name" value="N-HYDROXYARYLAMINE O-ACETYLTRANSFERASE"/>
    <property type="match status" value="1"/>
</dbReference>
<comment type="similarity">
    <text evidence="1">Belongs to the arylamine N-acetyltransferase family.</text>
</comment>
<dbReference type="EMBL" id="JABSTU010000016">
    <property type="protein sequence ID" value="KAH8002779.1"/>
    <property type="molecule type" value="Genomic_DNA"/>
</dbReference>
<gene>
    <name evidence="3" type="ORF">HPB51_026306</name>
</gene>
<dbReference type="Proteomes" id="UP000821866">
    <property type="component" value="Unassembled WGS sequence"/>
</dbReference>